<evidence type="ECO:0000313" key="7">
    <source>
        <dbReference type="Proteomes" id="UP000467700"/>
    </source>
</evidence>
<dbReference type="InterPro" id="IPR002893">
    <property type="entry name" value="Znf_MYND"/>
</dbReference>
<evidence type="ECO:0000256" key="1">
    <source>
        <dbReference type="ARBA" id="ARBA00022723"/>
    </source>
</evidence>
<dbReference type="Gene3D" id="6.10.140.2220">
    <property type="match status" value="1"/>
</dbReference>
<keyword evidence="7" id="KW-1185">Reference proteome</keyword>
<dbReference type="GO" id="GO:0008270">
    <property type="term" value="F:zinc ion binding"/>
    <property type="evidence" value="ECO:0007669"/>
    <property type="project" value="UniProtKB-KW"/>
</dbReference>
<feature type="domain" description="MYND-type" evidence="5">
    <location>
        <begin position="12"/>
        <end position="53"/>
    </location>
</feature>
<protein>
    <recommendedName>
        <fullName evidence="5">MYND-type domain-containing protein</fullName>
    </recommendedName>
</protein>
<dbReference type="InterPro" id="IPR027974">
    <property type="entry name" value="DUF4470"/>
</dbReference>
<keyword evidence="1" id="KW-0479">Metal-binding</keyword>
<evidence type="ECO:0000256" key="3">
    <source>
        <dbReference type="ARBA" id="ARBA00022833"/>
    </source>
</evidence>
<reference evidence="6 7" key="1">
    <citation type="submission" date="2020-01" db="EMBL/GenBank/DDBJ databases">
        <authorList>
            <person name="Gupta K D."/>
        </authorList>
    </citation>
    <scope>NUCLEOTIDE SEQUENCE [LARGE SCALE GENOMIC DNA]</scope>
</reference>
<dbReference type="Pfam" id="PF14737">
    <property type="entry name" value="DUF4470"/>
    <property type="match status" value="1"/>
</dbReference>
<gene>
    <name evidence="6" type="ORF">AAE3_LOCUS5149</name>
</gene>
<comment type="caution">
    <text evidence="6">The sequence shown here is derived from an EMBL/GenBank/DDBJ whole genome shotgun (WGS) entry which is preliminary data.</text>
</comment>
<proteinExistence type="predicted"/>
<dbReference type="OrthoDB" id="5282002at2759"/>
<dbReference type="AlphaFoldDB" id="A0A8S0XQD3"/>
<accession>A0A8S0XQD3</accession>
<evidence type="ECO:0000313" key="6">
    <source>
        <dbReference type="EMBL" id="CAA7262887.1"/>
    </source>
</evidence>
<evidence type="ECO:0000256" key="4">
    <source>
        <dbReference type="PROSITE-ProRule" id="PRU00134"/>
    </source>
</evidence>
<keyword evidence="2 4" id="KW-0863">Zinc-finger</keyword>
<evidence type="ECO:0000256" key="2">
    <source>
        <dbReference type="ARBA" id="ARBA00022771"/>
    </source>
</evidence>
<evidence type="ECO:0000259" key="5">
    <source>
        <dbReference type="PROSITE" id="PS50865"/>
    </source>
</evidence>
<dbReference type="Pfam" id="PF01753">
    <property type="entry name" value="zf-MYND"/>
    <property type="match status" value="1"/>
</dbReference>
<sequence length="524" mass="60477">MDLVPTLRCANTATCSAQGMSVCSNCHLVKISPPQYCTRECQKAHWSVHKRDCKSQFSKTTWQPQWIAEKRVPSFITVDGPMMSHYGLNKHLWGNTPAFDHVQLLKNEGAKWDQPLALCFAASGDLRNVITSINCLPESYQLPCNVVINDREVDIVLRNLLLLFTFASFAPDEAAEMALHLWYLPKLPSKTMARLRPIFNEKLDKIFTHMAKNPGSPPTTLLKAKFQLTDKASIVALLPKWFWFEMKKMLELKMTSQQADYQRHLITLGPDRRDYRDRHLSLLGPYYRVSKMKYYEDGLIMPFGGVDRRLFRLFAHALGTRELRFTLLGEDARHIPTALPKLLKDTTPQKFDRVDVSNTSDTCYIGIEATLSILGDMLKPYRQNPHATLITLFLNYFMETPISEAAEMRAFRESMKVLRPLLLKDGEAVPPKHPCDSGTMKIMTWKGYFDDREKQWREYVQLHRFDFIAGKTGMKQRMSRTIIEKMPHRIKKDAKIDDVLDDVKHLDITGLAGNECYIEWVRAR</sequence>
<name>A0A8S0XQD3_CYCAE</name>
<organism evidence="6 7">
    <name type="scientific">Cyclocybe aegerita</name>
    <name type="common">Black poplar mushroom</name>
    <name type="synonym">Agrocybe aegerita</name>
    <dbReference type="NCBI Taxonomy" id="1973307"/>
    <lineage>
        <taxon>Eukaryota</taxon>
        <taxon>Fungi</taxon>
        <taxon>Dikarya</taxon>
        <taxon>Basidiomycota</taxon>
        <taxon>Agaricomycotina</taxon>
        <taxon>Agaricomycetes</taxon>
        <taxon>Agaricomycetidae</taxon>
        <taxon>Agaricales</taxon>
        <taxon>Agaricineae</taxon>
        <taxon>Bolbitiaceae</taxon>
        <taxon>Cyclocybe</taxon>
    </lineage>
</organism>
<keyword evidence="3" id="KW-0862">Zinc</keyword>
<dbReference type="PROSITE" id="PS50865">
    <property type="entry name" value="ZF_MYND_2"/>
    <property type="match status" value="1"/>
</dbReference>
<dbReference type="Proteomes" id="UP000467700">
    <property type="component" value="Unassembled WGS sequence"/>
</dbReference>
<dbReference type="EMBL" id="CACVBS010000037">
    <property type="protein sequence ID" value="CAA7262887.1"/>
    <property type="molecule type" value="Genomic_DNA"/>
</dbReference>
<dbReference type="SUPFAM" id="SSF144232">
    <property type="entry name" value="HIT/MYND zinc finger-like"/>
    <property type="match status" value="1"/>
</dbReference>